<sequence>MYAYIVGNPTVDLIITNLGVAKRVGGPPYYMGMALAALGIRPIALGVVGSEEAELVSRELSKIGVEPRLKIGDATAYFELDYRQRPRRAKALRRPTTKIDGVVEGPLVLIAPVYDEVGRLEFAADLSAVDLQGFIRAGLEAPNADVAHFSDDDMAVELGELPRLNKKWRIVLYTRGIGGAYMAYDGVIYYADSARINAEDVTGSGDVFLAVFATIMLRRGDPEAALCEASSYTAGFLARGRVERLEYGCVARKI</sequence>
<evidence type="ECO:0000313" key="1">
    <source>
        <dbReference type="EMBL" id="MFB6490448.1"/>
    </source>
</evidence>
<keyword evidence="1" id="KW-0418">Kinase</keyword>
<accession>A0ACC6V053</accession>
<organism evidence="1 2">
    <name type="scientific">Thermoproteus sp. AZ2</name>
    <dbReference type="NCBI Taxonomy" id="1609232"/>
    <lineage>
        <taxon>Archaea</taxon>
        <taxon>Thermoproteota</taxon>
        <taxon>Thermoprotei</taxon>
        <taxon>Thermoproteales</taxon>
        <taxon>Thermoproteaceae</taxon>
        <taxon>Thermoproteus</taxon>
    </lineage>
</organism>
<comment type="caution">
    <text evidence="1">The sequence shown here is derived from an EMBL/GenBank/DDBJ whole genome shotgun (WGS) entry which is preliminary data.</text>
</comment>
<name>A0ACC6V053_9CREN</name>
<protein>
    <submittedName>
        <fullName evidence="1">Carbohydrate kinase</fullName>
    </submittedName>
</protein>
<dbReference type="EMBL" id="JZWT02000009">
    <property type="protein sequence ID" value="MFB6490448.1"/>
    <property type="molecule type" value="Genomic_DNA"/>
</dbReference>
<keyword evidence="1" id="KW-0808">Transferase</keyword>
<evidence type="ECO:0000313" key="2">
    <source>
        <dbReference type="Proteomes" id="UP000033636"/>
    </source>
</evidence>
<reference evidence="1" key="1">
    <citation type="submission" date="2024-07" db="EMBL/GenBank/DDBJ databases">
        <title>Metagenome and Metagenome-Assembled Genomes of Archaea from a hot spring from the geothermal field of Los Azufres, Mexico.</title>
        <authorList>
            <person name="Marin-Paredes R."/>
            <person name="Martinez-Romero E."/>
            <person name="Servin-Garciduenas L.E."/>
        </authorList>
    </citation>
    <scope>NUCLEOTIDE SEQUENCE</scope>
</reference>
<dbReference type="Proteomes" id="UP000033636">
    <property type="component" value="Unassembled WGS sequence"/>
</dbReference>
<proteinExistence type="predicted"/>
<gene>
    <name evidence="1" type="ORF">TU35_004220</name>
</gene>